<evidence type="ECO:0000313" key="1">
    <source>
        <dbReference type="EMBL" id="BDB54744.1"/>
    </source>
</evidence>
<reference evidence="1 2" key="1">
    <citation type="journal article" date="2022" name="Int. J. Syst. Evol. Microbiol.">
        <title>Flavobacterium ammonificans sp. nov. and Flavobacterium ammoniigenes sp. nov., ammonifying bacteria isolated from surface river water.</title>
        <authorList>
            <person name="Watanabe K."/>
            <person name="Kitamura T."/>
            <person name="Ogata Y."/>
            <person name="Shindo C."/>
            <person name="Suda W."/>
        </authorList>
    </citation>
    <scope>NUCLEOTIDE SEQUENCE [LARGE SCALE GENOMIC DNA]</scope>
    <source>
        <strain evidence="1 2">GENT5</strain>
    </source>
</reference>
<keyword evidence="2" id="KW-1185">Reference proteome</keyword>
<name>A0ABM7V5C0_9FLAO</name>
<gene>
    <name evidence="1" type="ORF">GENT5_10490</name>
</gene>
<dbReference type="EMBL" id="AP025184">
    <property type="protein sequence ID" value="BDB54744.1"/>
    <property type="molecule type" value="Genomic_DNA"/>
</dbReference>
<sequence>MERKIKLIWDFRGPASAKTAKHHEIHLKEYIEIERLPLQITGFEIQNEMHAIAYMVVTDAYMIAVRDALKPHRGEVYQE</sequence>
<proteinExistence type="predicted"/>
<protein>
    <submittedName>
        <fullName evidence="1">Uncharacterized protein</fullName>
    </submittedName>
</protein>
<reference evidence="1 2" key="2">
    <citation type="journal article" date="2022" name="Microorganisms">
        <title>Complete Genome Sequences of Two Flavobacterium ammonificans Strains and a Flavobacterium ammoniigenes Strain of Ammonifying Bacterioplankton Isolated from Surface River Water.</title>
        <authorList>
            <person name="Suda W."/>
            <person name="Ogata Y."/>
            <person name="Shindo C."/>
            <person name="Watanabe K."/>
        </authorList>
    </citation>
    <scope>NUCLEOTIDE SEQUENCE [LARGE SCALE GENOMIC DNA]</scope>
    <source>
        <strain evidence="1 2">GENT5</strain>
    </source>
</reference>
<evidence type="ECO:0000313" key="2">
    <source>
        <dbReference type="Proteomes" id="UP001319867"/>
    </source>
</evidence>
<dbReference type="RefSeq" id="WP_229316146.1">
    <property type="nucleotide sequence ID" value="NZ_AP025184.1"/>
</dbReference>
<dbReference type="Proteomes" id="UP001319867">
    <property type="component" value="Chromosome"/>
</dbReference>
<organism evidence="1 2">
    <name type="scientific">Flavobacterium ammoniigenes</name>
    <dbReference type="NCBI Taxonomy" id="1751095"/>
    <lineage>
        <taxon>Bacteria</taxon>
        <taxon>Pseudomonadati</taxon>
        <taxon>Bacteroidota</taxon>
        <taxon>Flavobacteriia</taxon>
        <taxon>Flavobacteriales</taxon>
        <taxon>Flavobacteriaceae</taxon>
        <taxon>Flavobacterium</taxon>
    </lineage>
</organism>
<accession>A0ABM7V5C0</accession>